<feature type="binding site" evidence="6">
    <location>
        <position position="173"/>
    </location>
    <ligand>
        <name>S-adenosyl-L-methionine</name>
        <dbReference type="ChEBI" id="CHEBI:59789"/>
    </ligand>
</feature>
<dbReference type="PROSITE" id="PS51620">
    <property type="entry name" value="SAM_TRM61"/>
    <property type="match status" value="1"/>
</dbReference>
<dbReference type="Gene3D" id="3.40.50.150">
    <property type="entry name" value="Vaccinia Virus protein VP39"/>
    <property type="match status" value="1"/>
</dbReference>
<comment type="similarity">
    <text evidence="5">Belongs to the class I-like SAM-binding methyltransferase superfamily. TRM61 family.</text>
</comment>
<dbReference type="GO" id="GO:0031515">
    <property type="term" value="C:tRNA (m1A) methyltransferase complex"/>
    <property type="evidence" value="ECO:0007669"/>
    <property type="project" value="UniProtKB-UniRule"/>
</dbReference>
<comment type="subunit">
    <text evidence="5">Homotetramer composed of a dimer of dimers.</text>
</comment>
<accession>A0A9W6L815</accession>
<evidence type="ECO:0000313" key="8">
    <source>
        <dbReference type="EMBL" id="GLI35157.1"/>
    </source>
</evidence>
<keyword evidence="3 5" id="KW-0949">S-adenosyl-L-methionine</keyword>
<protein>
    <recommendedName>
        <fullName evidence="5">tRNA (adenine(58)-N(1))-methyltransferase TrmI</fullName>
        <ecNumber evidence="5">2.1.1.220</ecNumber>
    </recommendedName>
</protein>
<evidence type="ECO:0000256" key="1">
    <source>
        <dbReference type="ARBA" id="ARBA00022603"/>
    </source>
</evidence>
<comment type="catalytic activity">
    <reaction evidence="5">
        <text>adenosine(58) in tRNA + S-adenosyl-L-methionine = N(1)-methyladenosine(58) in tRNA + S-adenosyl-L-homocysteine + H(+)</text>
        <dbReference type="Rhea" id="RHEA:43152"/>
        <dbReference type="Rhea" id="RHEA-COMP:10365"/>
        <dbReference type="Rhea" id="RHEA-COMP:10366"/>
        <dbReference type="ChEBI" id="CHEBI:15378"/>
        <dbReference type="ChEBI" id="CHEBI:57856"/>
        <dbReference type="ChEBI" id="CHEBI:59789"/>
        <dbReference type="ChEBI" id="CHEBI:74411"/>
        <dbReference type="ChEBI" id="CHEBI:74491"/>
        <dbReference type="EC" id="2.1.1.220"/>
    </reaction>
</comment>
<evidence type="ECO:0000256" key="2">
    <source>
        <dbReference type="ARBA" id="ARBA00022679"/>
    </source>
</evidence>
<dbReference type="FunFam" id="3.10.330.20:FF:000003">
    <property type="entry name" value="tRNA (Adenine(58)-N(1))-methyltransferase, mitochondrial isoform X1"/>
    <property type="match status" value="1"/>
</dbReference>
<dbReference type="GO" id="GO:0160107">
    <property type="term" value="F:tRNA (adenine(58)-N1)-methyltransferase activity"/>
    <property type="evidence" value="ECO:0007669"/>
    <property type="project" value="UniProtKB-EC"/>
</dbReference>
<comment type="caution">
    <text evidence="8">The sequence shown here is derived from an EMBL/GenBank/DDBJ whole genome shotgun (WGS) entry which is preliminary data.</text>
</comment>
<evidence type="ECO:0000256" key="5">
    <source>
        <dbReference type="PIRNR" id="PIRNR017269"/>
    </source>
</evidence>
<evidence type="ECO:0000313" key="9">
    <source>
        <dbReference type="Proteomes" id="UP001144372"/>
    </source>
</evidence>
<evidence type="ECO:0000256" key="3">
    <source>
        <dbReference type="ARBA" id="ARBA00022691"/>
    </source>
</evidence>
<gene>
    <name evidence="8" type="ORF">DAMNIGENAA_25900</name>
</gene>
<keyword evidence="9" id="KW-1185">Reference proteome</keyword>
<dbReference type="GO" id="GO:0030488">
    <property type="term" value="P:tRNA methylation"/>
    <property type="evidence" value="ECO:0007669"/>
    <property type="project" value="InterPro"/>
</dbReference>
<dbReference type="InterPro" id="IPR029063">
    <property type="entry name" value="SAM-dependent_MTases_sf"/>
</dbReference>
<organism evidence="8 9">
    <name type="scientific">Desulforhabdus amnigena</name>
    <dbReference type="NCBI Taxonomy" id="40218"/>
    <lineage>
        <taxon>Bacteria</taxon>
        <taxon>Pseudomonadati</taxon>
        <taxon>Thermodesulfobacteriota</taxon>
        <taxon>Syntrophobacteria</taxon>
        <taxon>Syntrophobacterales</taxon>
        <taxon>Syntrophobacteraceae</taxon>
        <taxon>Desulforhabdus</taxon>
    </lineage>
</organism>
<feature type="binding site" evidence="6">
    <location>
        <begin position="106"/>
        <end position="109"/>
    </location>
    <ligand>
        <name>S-adenosyl-L-methionine</name>
        <dbReference type="ChEBI" id="CHEBI:59789"/>
    </ligand>
</feature>
<feature type="binding site" evidence="6">
    <location>
        <position position="157"/>
    </location>
    <ligand>
        <name>S-adenosyl-L-methionine</name>
        <dbReference type="ChEBI" id="CHEBI:59789"/>
    </ligand>
</feature>
<proteinExistence type="inferred from homology"/>
<dbReference type="SUPFAM" id="SSF53335">
    <property type="entry name" value="S-adenosyl-L-methionine-dependent methyltransferases"/>
    <property type="match status" value="1"/>
</dbReference>
<dbReference type="PANTHER" id="PTHR12133:SF1">
    <property type="entry name" value="TRNA (ADENINE(58)-N(1))-METHYLTRANSFERASE, MITOCHONDRIAL"/>
    <property type="match status" value="1"/>
</dbReference>
<dbReference type="PIRSF" id="PIRSF017269">
    <property type="entry name" value="GCD14"/>
    <property type="match status" value="1"/>
</dbReference>
<dbReference type="EC" id="2.1.1.220" evidence="5"/>
<dbReference type="InterPro" id="IPR049470">
    <property type="entry name" value="TRM61_C"/>
</dbReference>
<sequence length="266" mass="30180">MNTFRWGEWVALTSQKGRKWLVRIEEGPYSSHLGTIQMEDVVGKEEGDYLDTNKGARMFLFRPTLEDYIFSMNRHTQIIYPKDLGAIIFYGDIQPGCTILESGIGSGALSLALLRALCGTGRLISVEKRPEFARKARENISKYFGANPPNHDIISADIQDFHMNLKADRIFLDLPEPWHAIASVSRLIRHGGLLLSLSPNVGQVQMMFKELKTHGFANITTFELLKRDWMVDERRARPIDRMVAHTGFITLAKRTPRLFIEGSSGE</sequence>
<dbReference type="Proteomes" id="UP001144372">
    <property type="component" value="Unassembled WGS sequence"/>
</dbReference>
<dbReference type="Pfam" id="PF08704">
    <property type="entry name" value="GCD14"/>
    <property type="match status" value="1"/>
</dbReference>
<dbReference type="InterPro" id="IPR014816">
    <property type="entry name" value="tRNA_MeTrfase_Gcd14"/>
</dbReference>
<evidence type="ECO:0000256" key="4">
    <source>
        <dbReference type="ARBA" id="ARBA00022694"/>
    </source>
</evidence>
<dbReference type="AlphaFoldDB" id="A0A9W6L815"/>
<dbReference type="PANTHER" id="PTHR12133">
    <property type="entry name" value="TRNA (ADENINE(58)-N(1))-METHYLTRANSFERASE"/>
    <property type="match status" value="1"/>
</dbReference>
<feature type="domain" description="tRNA (adenine(58)-N(1))-methyltransferase catalytic subunit TRM61 C-terminal" evidence="7">
    <location>
        <begin position="59"/>
        <end position="241"/>
    </location>
</feature>
<reference evidence="8" key="1">
    <citation type="submission" date="2022-12" db="EMBL/GenBank/DDBJ databases">
        <title>Reference genome sequencing for broad-spectrum identification of bacterial and archaeal isolates by mass spectrometry.</title>
        <authorList>
            <person name="Sekiguchi Y."/>
            <person name="Tourlousse D.M."/>
        </authorList>
    </citation>
    <scope>NUCLEOTIDE SEQUENCE</scope>
    <source>
        <strain evidence="8">ASRB1</strain>
    </source>
</reference>
<comment type="function">
    <text evidence="5">Catalyzes the S-adenosyl-L-methionine-dependent formation of N(1)-methyladenine at position 58 (m1A58) in tRNA.</text>
</comment>
<evidence type="ECO:0000259" key="7">
    <source>
        <dbReference type="Pfam" id="PF08704"/>
    </source>
</evidence>
<evidence type="ECO:0000256" key="6">
    <source>
        <dbReference type="PIRSR" id="PIRSR017269-1"/>
    </source>
</evidence>
<keyword evidence="4 5" id="KW-0819">tRNA processing</keyword>
<dbReference type="EMBL" id="BSDR01000001">
    <property type="protein sequence ID" value="GLI35157.1"/>
    <property type="molecule type" value="Genomic_DNA"/>
</dbReference>
<dbReference type="RefSeq" id="WP_281794757.1">
    <property type="nucleotide sequence ID" value="NZ_BSDR01000001.1"/>
</dbReference>
<name>A0A9W6L815_9BACT</name>
<dbReference type="CDD" id="cd02440">
    <property type="entry name" value="AdoMet_MTases"/>
    <property type="match status" value="1"/>
</dbReference>
<dbReference type="Pfam" id="PF14801">
    <property type="entry name" value="TrmI-like_N"/>
    <property type="match status" value="1"/>
</dbReference>
<keyword evidence="1 5" id="KW-0489">Methyltransferase</keyword>
<feature type="binding site" evidence="6">
    <location>
        <position position="127"/>
    </location>
    <ligand>
        <name>S-adenosyl-L-methionine</name>
        <dbReference type="ChEBI" id="CHEBI:59789"/>
    </ligand>
</feature>
<keyword evidence="2 5" id="KW-0808">Transferase</keyword>
<dbReference type="Gene3D" id="3.10.330.20">
    <property type="match status" value="1"/>
</dbReference>